<dbReference type="InterPro" id="IPR036249">
    <property type="entry name" value="Thioredoxin-like_sf"/>
</dbReference>
<dbReference type="Proteomes" id="UP000008792">
    <property type="component" value="Unassembled WGS sequence"/>
</dbReference>
<dbReference type="GO" id="GO:0006749">
    <property type="term" value="P:glutathione metabolic process"/>
    <property type="evidence" value="ECO:0007669"/>
    <property type="project" value="TreeGrafter"/>
</dbReference>
<dbReference type="SFLD" id="SFLDG00358">
    <property type="entry name" value="Main_(cytGST)"/>
    <property type="match status" value="1"/>
</dbReference>
<name>B4MBH7_DROVI</name>
<protein>
    <recommendedName>
        <fullName evidence="7">Glutathione transferase</fullName>
    </recommendedName>
</protein>
<evidence type="ECO:0000259" key="3">
    <source>
        <dbReference type="PROSITE" id="PS50404"/>
    </source>
</evidence>
<dbReference type="InterPro" id="IPR010987">
    <property type="entry name" value="Glutathione-S-Trfase_C-like"/>
</dbReference>
<dbReference type="InterPro" id="IPR004045">
    <property type="entry name" value="Glutathione_S-Trfase_N"/>
</dbReference>
<dbReference type="HOGENOM" id="CLU_011226_2_1_1"/>
<sequence>MDLYYSPYSAASRSILMTGKAIGVEFNKKVINLIENEQLKPEFVKINPQHTIPTIVDDGFALWESRAILVYLIEKYAKDDALYPKDPKGRALVNQRLYYDMGTLYKAFADYYYPQFQKKAPADPELFKKLESAVEILDIFLQGQLYVAGDRLTIADIAILATISTLTVADFDLSKYSNVSKWYENAKKVTPGWDENEQSLKELKVLAEKMKAQ</sequence>
<evidence type="ECO:0000256" key="1">
    <source>
        <dbReference type="ARBA" id="ARBA00011738"/>
    </source>
</evidence>
<dbReference type="SUPFAM" id="SSF52833">
    <property type="entry name" value="Thioredoxin-like"/>
    <property type="match status" value="1"/>
</dbReference>
<dbReference type="InterPro" id="IPR036282">
    <property type="entry name" value="Glutathione-S-Trfase_C_sf"/>
</dbReference>
<keyword evidence="6" id="KW-1185">Reference proteome</keyword>
<organism evidence="5 6">
    <name type="scientific">Drosophila virilis</name>
    <name type="common">Fruit fly</name>
    <dbReference type="NCBI Taxonomy" id="7244"/>
    <lineage>
        <taxon>Eukaryota</taxon>
        <taxon>Metazoa</taxon>
        <taxon>Ecdysozoa</taxon>
        <taxon>Arthropoda</taxon>
        <taxon>Hexapoda</taxon>
        <taxon>Insecta</taxon>
        <taxon>Pterygota</taxon>
        <taxon>Neoptera</taxon>
        <taxon>Endopterygota</taxon>
        <taxon>Diptera</taxon>
        <taxon>Brachycera</taxon>
        <taxon>Muscomorpha</taxon>
        <taxon>Ephydroidea</taxon>
        <taxon>Drosophilidae</taxon>
        <taxon>Drosophila</taxon>
    </lineage>
</organism>
<dbReference type="SFLD" id="SFLDG01153">
    <property type="entry name" value="Main.4:_Theta-like"/>
    <property type="match status" value="1"/>
</dbReference>
<dbReference type="InterPro" id="IPR040079">
    <property type="entry name" value="Glutathione_S-Trfase"/>
</dbReference>
<dbReference type="OMA" id="QKVVWCA"/>
<dbReference type="SFLD" id="SFLDS00019">
    <property type="entry name" value="Glutathione_Transferase_(cytos"/>
    <property type="match status" value="1"/>
</dbReference>
<feature type="domain" description="GST C-terminal" evidence="4">
    <location>
        <begin position="86"/>
        <end position="213"/>
    </location>
</feature>
<dbReference type="SUPFAM" id="SSF47616">
    <property type="entry name" value="GST C-terminal domain-like"/>
    <property type="match status" value="1"/>
</dbReference>
<dbReference type="InterPro" id="IPR004046">
    <property type="entry name" value="GST_C"/>
</dbReference>
<dbReference type="PROSITE" id="PS50405">
    <property type="entry name" value="GST_CTER"/>
    <property type="match status" value="1"/>
</dbReference>
<dbReference type="Gene3D" id="1.20.1050.10">
    <property type="match status" value="1"/>
</dbReference>
<dbReference type="KEGG" id="dvi:6634892"/>
<gene>
    <name evidence="5" type="primary">Dvir\GJ14446</name>
    <name evidence="5" type="ORF">Dvir_GJ14446</name>
</gene>
<dbReference type="EMBL" id="CH940656">
    <property type="protein sequence ID" value="EDW58448.1"/>
    <property type="molecule type" value="Genomic_DNA"/>
</dbReference>
<comment type="similarity">
    <text evidence="2">Belongs to the GST superfamily.</text>
</comment>
<dbReference type="Pfam" id="PF02798">
    <property type="entry name" value="GST_N"/>
    <property type="match status" value="1"/>
</dbReference>
<proteinExistence type="inferred from homology"/>
<dbReference type="Pfam" id="PF00043">
    <property type="entry name" value="GST_C"/>
    <property type="match status" value="1"/>
</dbReference>
<evidence type="ECO:0000256" key="2">
    <source>
        <dbReference type="RuleBase" id="RU003494"/>
    </source>
</evidence>
<dbReference type="PANTHER" id="PTHR43969">
    <property type="entry name" value="GLUTATHIONE S TRANSFERASE D10, ISOFORM A-RELATED"/>
    <property type="match status" value="1"/>
</dbReference>
<dbReference type="FunFam" id="1.20.1050.10:FF:000007">
    <property type="entry name" value="Glutathione S-transferase 1-1"/>
    <property type="match status" value="1"/>
</dbReference>
<dbReference type="SMR" id="B4MBH7"/>
<dbReference type="STRING" id="7244.B4MBH7"/>
<evidence type="ECO:0000313" key="5">
    <source>
        <dbReference type="EMBL" id="EDW58448.1"/>
    </source>
</evidence>
<dbReference type="PROSITE" id="PS50404">
    <property type="entry name" value="GST_NTER"/>
    <property type="match status" value="1"/>
</dbReference>
<evidence type="ECO:0000313" key="6">
    <source>
        <dbReference type="Proteomes" id="UP000008792"/>
    </source>
</evidence>
<dbReference type="CDD" id="cd03045">
    <property type="entry name" value="GST_N_Delta_Epsilon"/>
    <property type="match status" value="1"/>
</dbReference>
<accession>B4MBH7</accession>
<comment type="subunit">
    <text evidence="1">Homodimer.</text>
</comment>
<dbReference type="InParanoid" id="B4MBH7"/>
<dbReference type="AlphaFoldDB" id="B4MBH7"/>
<dbReference type="FunFam" id="3.40.30.10:FF:000034">
    <property type="entry name" value="glutathione S-transferase 1"/>
    <property type="match status" value="1"/>
</dbReference>
<dbReference type="Gene3D" id="3.40.30.10">
    <property type="entry name" value="Glutaredoxin"/>
    <property type="match status" value="1"/>
</dbReference>
<dbReference type="eggNOG" id="KOG0867">
    <property type="taxonomic scope" value="Eukaryota"/>
</dbReference>
<dbReference type="GO" id="GO:0004364">
    <property type="term" value="F:glutathione transferase activity"/>
    <property type="evidence" value="ECO:0007669"/>
    <property type="project" value="TreeGrafter"/>
</dbReference>
<dbReference type="PANTHER" id="PTHR43969:SF9">
    <property type="entry name" value="GLUTATHIONE S TRANSFERASE D10, ISOFORM A-RELATED"/>
    <property type="match status" value="1"/>
</dbReference>
<feature type="domain" description="GST N-terminal" evidence="3">
    <location>
        <begin position="1"/>
        <end position="80"/>
    </location>
</feature>
<evidence type="ECO:0000259" key="4">
    <source>
        <dbReference type="PROSITE" id="PS50405"/>
    </source>
</evidence>
<dbReference type="OrthoDB" id="2309723at2759"/>
<dbReference type="CDD" id="cd03177">
    <property type="entry name" value="GST_C_Delta_Epsilon"/>
    <property type="match status" value="1"/>
</dbReference>
<evidence type="ECO:0008006" key="7">
    <source>
        <dbReference type="Google" id="ProtNLM"/>
    </source>
</evidence>
<dbReference type="PhylomeDB" id="B4MBH7"/>
<reference evidence="5 6" key="1">
    <citation type="journal article" date="2007" name="Nature">
        <title>Evolution of genes and genomes on the Drosophila phylogeny.</title>
        <authorList>
            <consortium name="Drosophila 12 Genomes Consortium"/>
            <person name="Clark A.G."/>
            <person name="Eisen M.B."/>
            <person name="Smith D.R."/>
            <person name="Bergman C.M."/>
            <person name="Oliver B."/>
            <person name="Markow T.A."/>
            <person name="Kaufman T.C."/>
            <person name="Kellis M."/>
            <person name="Gelbart W."/>
            <person name="Iyer V.N."/>
            <person name="Pollard D.A."/>
            <person name="Sackton T.B."/>
            <person name="Larracuente A.M."/>
            <person name="Singh N.D."/>
            <person name="Abad J.P."/>
            <person name="Abt D.N."/>
            <person name="Adryan B."/>
            <person name="Aguade M."/>
            <person name="Akashi H."/>
            <person name="Anderson W.W."/>
            <person name="Aquadro C.F."/>
            <person name="Ardell D.H."/>
            <person name="Arguello R."/>
            <person name="Artieri C.G."/>
            <person name="Barbash D.A."/>
            <person name="Barker D."/>
            <person name="Barsanti P."/>
            <person name="Batterham P."/>
            <person name="Batzoglou S."/>
            <person name="Begun D."/>
            <person name="Bhutkar A."/>
            <person name="Blanco E."/>
            <person name="Bosak S.A."/>
            <person name="Bradley R.K."/>
            <person name="Brand A.D."/>
            <person name="Brent M.R."/>
            <person name="Brooks A.N."/>
            <person name="Brown R.H."/>
            <person name="Butlin R.K."/>
            <person name="Caggese C."/>
            <person name="Calvi B.R."/>
            <person name="Bernardo de Carvalho A."/>
            <person name="Caspi A."/>
            <person name="Castrezana S."/>
            <person name="Celniker S.E."/>
            <person name="Chang J.L."/>
            <person name="Chapple C."/>
            <person name="Chatterji S."/>
            <person name="Chinwalla A."/>
            <person name="Civetta A."/>
            <person name="Clifton S.W."/>
            <person name="Comeron J.M."/>
            <person name="Costello J.C."/>
            <person name="Coyne J.A."/>
            <person name="Daub J."/>
            <person name="David R.G."/>
            <person name="Delcher A.L."/>
            <person name="Delehaunty K."/>
            <person name="Do C.B."/>
            <person name="Ebling H."/>
            <person name="Edwards K."/>
            <person name="Eickbush T."/>
            <person name="Evans J.D."/>
            <person name="Filipski A."/>
            <person name="Findeiss S."/>
            <person name="Freyhult E."/>
            <person name="Fulton L."/>
            <person name="Fulton R."/>
            <person name="Garcia A.C."/>
            <person name="Gardiner A."/>
            <person name="Garfield D.A."/>
            <person name="Garvin B.E."/>
            <person name="Gibson G."/>
            <person name="Gilbert D."/>
            <person name="Gnerre S."/>
            <person name="Godfrey J."/>
            <person name="Good R."/>
            <person name="Gotea V."/>
            <person name="Gravely B."/>
            <person name="Greenberg A.J."/>
            <person name="Griffiths-Jones S."/>
            <person name="Gross S."/>
            <person name="Guigo R."/>
            <person name="Gustafson E.A."/>
            <person name="Haerty W."/>
            <person name="Hahn M.W."/>
            <person name="Halligan D.L."/>
            <person name="Halpern A.L."/>
            <person name="Halter G.M."/>
            <person name="Han M.V."/>
            <person name="Heger A."/>
            <person name="Hillier L."/>
            <person name="Hinrichs A.S."/>
            <person name="Holmes I."/>
            <person name="Hoskins R.A."/>
            <person name="Hubisz M.J."/>
            <person name="Hultmark D."/>
            <person name="Huntley M.A."/>
            <person name="Jaffe D.B."/>
            <person name="Jagadeeshan S."/>
            <person name="Jeck W.R."/>
            <person name="Johnson J."/>
            <person name="Jones C.D."/>
            <person name="Jordan W.C."/>
            <person name="Karpen G.H."/>
            <person name="Kataoka E."/>
            <person name="Keightley P.D."/>
            <person name="Kheradpour P."/>
            <person name="Kirkness E.F."/>
            <person name="Koerich L.B."/>
            <person name="Kristiansen K."/>
            <person name="Kudrna D."/>
            <person name="Kulathinal R.J."/>
            <person name="Kumar S."/>
            <person name="Kwok R."/>
            <person name="Lander E."/>
            <person name="Langley C.H."/>
            <person name="Lapoint R."/>
            <person name="Lazzaro B.P."/>
            <person name="Lee S.J."/>
            <person name="Levesque L."/>
            <person name="Li R."/>
            <person name="Lin C.F."/>
            <person name="Lin M.F."/>
            <person name="Lindblad-Toh K."/>
            <person name="Llopart A."/>
            <person name="Long M."/>
            <person name="Low L."/>
            <person name="Lozovsky E."/>
            <person name="Lu J."/>
            <person name="Luo M."/>
            <person name="Machado C.A."/>
            <person name="Makalowski W."/>
            <person name="Marzo M."/>
            <person name="Matsuda M."/>
            <person name="Matzkin L."/>
            <person name="McAllister B."/>
            <person name="McBride C.S."/>
            <person name="McKernan B."/>
            <person name="McKernan K."/>
            <person name="Mendez-Lago M."/>
            <person name="Minx P."/>
            <person name="Mollenhauer M.U."/>
            <person name="Montooth K."/>
            <person name="Mount S.M."/>
            <person name="Mu X."/>
            <person name="Myers E."/>
            <person name="Negre B."/>
            <person name="Newfeld S."/>
            <person name="Nielsen R."/>
            <person name="Noor M.A."/>
            <person name="O'Grady P."/>
            <person name="Pachter L."/>
            <person name="Papaceit M."/>
            <person name="Parisi M.J."/>
            <person name="Parisi M."/>
            <person name="Parts L."/>
            <person name="Pedersen J.S."/>
            <person name="Pesole G."/>
            <person name="Phillippy A.M."/>
            <person name="Ponting C.P."/>
            <person name="Pop M."/>
            <person name="Porcelli D."/>
            <person name="Powell J.R."/>
            <person name="Prohaska S."/>
            <person name="Pruitt K."/>
            <person name="Puig M."/>
            <person name="Quesneville H."/>
            <person name="Ram K.R."/>
            <person name="Rand D."/>
            <person name="Rasmussen M.D."/>
            <person name="Reed L.K."/>
            <person name="Reenan R."/>
            <person name="Reily A."/>
            <person name="Remington K.A."/>
            <person name="Rieger T.T."/>
            <person name="Ritchie M.G."/>
            <person name="Robin C."/>
            <person name="Rogers Y.H."/>
            <person name="Rohde C."/>
            <person name="Rozas J."/>
            <person name="Rubenfield M.J."/>
            <person name="Ruiz A."/>
            <person name="Russo S."/>
            <person name="Salzberg S.L."/>
            <person name="Sanchez-Gracia A."/>
            <person name="Saranga D.J."/>
            <person name="Sato H."/>
            <person name="Schaeffer S.W."/>
            <person name="Schatz M.C."/>
            <person name="Schlenke T."/>
            <person name="Schwartz R."/>
            <person name="Segarra C."/>
            <person name="Singh R.S."/>
            <person name="Sirot L."/>
            <person name="Sirota M."/>
            <person name="Sisneros N.B."/>
            <person name="Smith C.D."/>
            <person name="Smith T.F."/>
            <person name="Spieth J."/>
            <person name="Stage D.E."/>
            <person name="Stark A."/>
            <person name="Stephan W."/>
            <person name="Strausberg R.L."/>
            <person name="Strempel S."/>
            <person name="Sturgill D."/>
            <person name="Sutton G."/>
            <person name="Sutton G.G."/>
            <person name="Tao W."/>
            <person name="Teichmann S."/>
            <person name="Tobari Y.N."/>
            <person name="Tomimura Y."/>
            <person name="Tsolas J.M."/>
            <person name="Valente V.L."/>
            <person name="Venter E."/>
            <person name="Venter J.C."/>
            <person name="Vicario S."/>
            <person name="Vieira F.G."/>
            <person name="Vilella A.J."/>
            <person name="Villasante A."/>
            <person name="Walenz B."/>
            <person name="Wang J."/>
            <person name="Wasserman M."/>
            <person name="Watts T."/>
            <person name="Wilson D."/>
            <person name="Wilson R.K."/>
            <person name="Wing R.A."/>
            <person name="Wolfner M.F."/>
            <person name="Wong A."/>
            <person name="Wong G.K."/>
            <person name="Wu C.I."/>
            <person name="Wu G."/>
            <person name="Yamamoto D."/>
            <person name="Yang H.P."/>
            <person name="Yang S.P."/>
            <person name="Yorke J.A."/>
            <person name="Yoshida K."/>
            <person name="Zdobnov E."/>
            <person name="Zhang P."/>
            <person name="Zhang Y."/>
            <person name="Zimin A.V."/>
            <person name="Baldwin J."/>
            <person name="Abdouelleil A."/>
            <person name="Abdulkadir J."/>
            <person name="Abebe A."/>
            <person name="Abera B."/>
            <person name="Abreu J."/>
            <person name="Acer S.C."/>
            <person name="Aftuck L."/>
            <person name="Alexander A."/>
            <person name="An P."/>
            <person name="Anderson E."/>
            <person name="Anderson S."/>
            <person name="Arachi H."/>
            <person name="Azer M."/>
            <person name="Bachantsang P."/>
            <person name="Barry A."/>
            <person name="Bayul T."/>
            <person name="Berlin A."/>
            <person name="Bessette D."/>
            <person name="Bloom T."/>
            <person name="Blye J."/>
            <person name="Boguslavskiy L."/>
            <person name="Bonnet C."/>
            <person name="Boukhgalter B."/>
            <person name="Bourzgui I."/>
            <person name="Brown A."/>
            <person name="Cahill P."/>
            <person name="Channer S."/>
            <person name="Cheshatsang Y."/>
            <person name="Chuda L."/>
            <person name="Citroen M."/>
            <person name="Collymore A."/>
            <person name="Cooke P."/>
            <person name="Costello M."/>
            <person name="D'Aco K."/>
            <person name="Daza R."/>
            <person name="De Haan G."/>
            <person name="DeGray S."/>
            <person name="DeMaso C."/>
            <person name="Dhargay N."/>
            <person name="Dooley K."/>
            <person name="Dooley E."/>
            <person name="Doricent M."/>
            <person name="Dorje P."/>
            <person name="Dorjee K."/>
            <person name="Dupes A."/>
            <person name="Elong R."/>
            <person name="Falk J."/>
            <person name="Farina A."/>
            <person name="Faro S."/>
            <person name="Ferguson D."/>
            <person name="Fisher S."/>
            <person name="Foley C.D."/>
            <person name="Franke A."/>
            <person name="Friedrich D."/>
            <person name="Gadbois L."/>
            <person name="Gearin G."/>
            <person name="Gearin C.R."/>
            <person name="Giannoukos G."/>
            <person name="Goode T."/>
            <person name="Graham J."/>
            <person name="Grandbois E."/>
            <person name="Grewal S."/>
            <person name="Gyaltsen K."/>
            <person name="Hafez N."/>
            <person name="Hagos B."/>
            <person name="Hall J."/>
            <person name="Henson C."/>
            <person name="Hollinger A."/>
            <person name="Honan T."/>
            <person name="Huard M.D."/>
            <person name="Hughes L."/>
            <person name="Hurhula B."/>
            <person name="Husby M.E."/>
            <person name="Kamat A."/>
            <person name="Kanga B."/>
            <person name="Kashin S."/>
            <person name="Khazanovich D."/>
            <person name="Kisner P."/>
            <person name="Lance K."/>
            <person name="Lara M."/>
            <person name="Lee W."/>
            <person name="Lennon N."/>
            <person name="Letendre F."/>
            <person name="LeVine R."/>
            <person name="Lipovsky A."/>
            <person name="Liu X."/>
            <person name="Liu J."/>
            <person name="Liu S."/>
            <person name="Lokyitsang T."/>
            <person name="Lokyitsang Y."/>
            <person name="Lubonja R."/>
            <person name="Lui A."/>
            <person name="MacDonald P."/>
            <person name="Magnisalis V."/>
            <person name="Maru K."/>
            <person name="Matthews C."/>
            <person name="McCusker W."/>
            <person name="McDonough S."/>
            <person name="Mehta T."/>
            <person name="Meldrim J."/>
            <person name="Meneus L."/>
            <person name="Mihai O."/>
            <person name="Mihalev A."/>
            <person name="Mihova T."/>
            <person name="Mittelman R."/>
            <person name="Mlenga V."/>
            <person name="Montmayeur A."/>
            <person name="Mulrain L."/>
            <person name="Navidi A."/>
            <person name="Naylor J."/>
            <person name="Negash T."/>
            <person name="Nguyen T."/>
            <person name="Nguyen N."/>
            <person name="Nicol R."/>
            <person name="Norbu C."/>
            <person name="Norbu N."/>
            <person name="Novod N."/>
            <person name="O'Neill B."/>
            <person name="Osman S."/>
            <person name="Markiewicz E."/>
            <person name="Oyono O.L."/>
            <person name="Patti C."/>
            <person name="Phunkhang P."/>
            <person name="Pierre F."/>
            <person name="Priest M."/>
            <person name="Raghuraman S."/>
            <person name="Rege F."/>
            <person name="Reyes R."/>
            <person name="Rise C."/>
            <person name="Rogov P."/>
            <person name="Ross K."/>
            <person name="Ryan E."/>
            <person name="Settipalli S."/>
            <person name="Shea T."/>
            <person name="Sherpa N."/>
            <person name="Shi L."/>
            <person name="Shih D."/>
            <person name="Sparrow T."/>
            <person name="Spaulding J."/>
            <person name="Stalker J."/>
            <person name="Stange-Thomann N."/>
            <person name="Stavropoulos S."/>
            <person name="Stone C."/>
            <person name="Strader C."/>
            <person name="Tesfaye S."/>
            <person name="Thomson T."/>
            <person name="Thoulutsang Y."/>
            <person name="Thoulutsang D."/>
            <person name="Topham K."/>
            <person name="Topping I."/>
            <person name="Tsamla T."/>
            <person name="Vassiliev H."/>
            <person name="Vo A."/>
            <person name="Wangchuk T."/>
            <person name="Wangdi T."/>
            <person name="Weiand M."/>
            <person name="Wilkinson J."/>
            <person name="Wilson A."/>
            <person name="Yadav S."/>
            <person name="Young G."/>
            <person name="Yu Q."/>
            <person name="Zembek L."/>
            <person name="Zhong D."/>
            <person name="Zimmer A."/>
            <person name="Zwirko Z."/>
            <person name="Jaffe D.B."/>
            <person name="Alvarez P."/>
            <person name="Brockman W."/>
            <person name="Butler J."/>
            <person name="Chin C."/>
            <person name="Gnerre S."/>
            <person name="Grabherr M."/>
            <person name="Kleber M."/>
            <person name="Mauceli E."/>
            <person name="MacCallum I."/>
        </authorList>
    </citation>
    <scope>NUCLEOTIDE SEQUENCE [LARGE SCALE GENOMIC DNA]</scope>
    <source>
        <strain evidence="6">Tucson 15010-1051.87</strain>
    </source>
</reference>